<dbReference type="InterPro" id="IPR007890">
    <property type="entry name" value="CHASE2"/>
</dbReference>
<accession>A0A2H0R578</accession>
<dbReference type="SMART" id="SM01080">
    <property type="entry name" value="CHASE2"/>
    <property type="match status" value="1"/>
</dbReference>
<dbReference type="Proteomes" id="UP000230208">
    <property type="component" value="Unassembled WGS sequence"/>
</dbReference>
<evidence type="ECO:0000256" key="4">
    <source>
        <dbReference type="ARBA" id="ARBA00022692"/>
    </source>
</evidence>
<sequence>MNRQTKKALFLYLSVSGAITIVFYFSLLNIWQERIFDKFFINKSAPNNIIIFAIDNESLSKIGQWPWPRKVFSEGIKKLQSSKVIAVDVNFSEPSRFGKADDNFLASSISDSNAKIILPTQINEITGETLNSLPIFQSNSSKSVVNISLEDGVARKVQNYHGELLGFGATVAQQYKNDLFIPPEIRISYAGPAKTFLTFPFSDLLENKIPERIYENKIVMIGATAPDLHDFFQTPTGLLPGVEIHANIINTLLSQNFYSDLSSPISILIILLAGLLVGIIILKTKKLSSMVLFLIILLVGINLIAAILFSFKIIIPILYLNINIIAVSIILILFQYFSESKEKKFIHDSFKYYLSPNVIDELISNPKKLQLGGERKKLAIMFSDIRGFTSISETMTPEQLTHILNEYLTEMTDIVMEHNGLVDKYIGDAVMAFWGAPLPNPNQSTDSCKSAIRMIKVLKNLNEHWKLAGITHVLSIGVGINTGEAVVGNFGSKKRFNYTILGDEVNLASRLEGLNKAYGTEIIIAESTKLEIEHDPEIKFRELDFIRVKGKKNAIKIFEVMANPPSFEILDHFNKGRQFYNQGLWEEAIKEFSFGKNSDSPSKLFLERCEGFKLAHPLSWDGIYEFKTK</sequence>
<organism evidence="9 10">
    <name type="scientific">Candidatus Yanofskybacteria bacterium CG10_big_fil_rev_8_21_14_0_10_37_15</name>
    <dbReference type="NCBI Taxonomy" id="1975097"/>
    <lineage>
        <taxon>Bacteria</taxon>
        <taxon>Candidatus Yanofskyibacteriota</taxon>
    </lineage>
</organism>
<dbReference type="PROSITE" id="PS50125">
    <property type="entry name" value="GUANYLATE_CYCLASE_2"/>
    <property type="match status" value="1"/>
</dbReference>
<gene>
    <name evidence="9" type="ORF">COV30_02390</name>
</gene>
<comment type="similarity">
    <text evidence="2">Belongs to the adenylyl cyclase class-3 family.</text>
</comment>
<keyword evidence="5 7" id="KW-1133">Transmembrane helix</keyword>
<keyword evidence="6 7" id="KW-0472">Membrane</keyword>
<evidence type="ECO:0000313" key="9">
    <source>
        <dbReference type="EMBL" id="PIR41667.1"/>
    </source>
</evidence>
<dbReference type="InterPro" id="IPR001054">
    <property type="entry name" value="A/G_cyclase"/>
</dbReference>
<dbReference type="AlphaFoldDB" id="A0A2H0R578"/>
<dbReference type="Pfam" id="PF05226">
    <property type="entry name" value="CHASE2"/>
    <property type="match status" value="1"/>
</dbReference>
<dbReference type="Pfam" id="PF00211">
    <property type="entry name" value="Guanylate_cyc"/>
    <property type="match status" value="1"/>
</dbReference>
<dbReference type="GO" id="GO:0030313">
    <property type="term" value="C:cell envelope"/>
    <property type="evidence" value="ECO:0007669"/>
    <property type="project" value="UniProtKB-SubCell"/>
</dbReference>
<evidence type="ECO:0000256" key="5">
    <source>
        <dbReference type="ARBA" id="ARBA00022989"/>
    </source>
</evidence>
<reference evidence="9 10" key="1">
    <citation type="submission" date="2017-09" db="EMBL/GenBank/DDBJ databases">
        <title>Depth-based differentiation of microbial function through sediment-hosted aquifers and enrichment of novel symbionts in the deep terrestrial subsurface.</title>
        <authorList>
            <person name="Probst A.J."/>
            <person name="Ladd B."/>
            <person name="Jarett J.K."/>
            <person name="Geller-Mcgrath D.E."/>
            <person name="Sieber C.M."/>
            <person name="Emerson J.B."/>
            <person name="Anantharaman K."/>
            <person name="Thomas B.C."/>
            <person name="Malmstrom R."/>
            <person name="Stieglmeier M."/>
            <person name="Klingl A."/>
            <person name="Woyke T."/>
            <person name="Ryan C.M."/>
            <person name="Banfield J.F."/>
        </authorList>
    </citation>
    <scope>NUCLEOTIDE SEQUENCE [LARGE SCALE GENOMIC DNA]</scope>
    <source>
        <strain evidence="9">CG10_big_fil_rev_8_21_14_0_10_37_15</strain>
    </source>
</reference>
<comment type="subcellular location">
    <subcellularLocation>
        <location evidence="1">Cell envelope</location>
    </subcellularLocation>
</comment>
<feature type="transmembrane region" description="Helical" evidence="7">
    <location>
        <begin position="261"/>
        <end position="282"/>
    </location>
</feature>
<evidence type="ECO:0000259" key="8">
    <source>
        <dbReference type="PROSITE" id="PS50125"/>
    </source>
</evidence>
<dbReference type="EMBL" id="PCXP01000030">
    <property type="protein sequence ID" value="PIR41667.1"/>
    <property type="molecule type" value="Genomic_DNA"/>
</dbReference>
<feature type="transmembrane region" description="Helical" evidence="7">
    <location>
        <begin position="9"/>
        <end position="31"/>
    </location>
</feature>
<dbReference type="PANTHER" id="PTHR43081">
    <property type="entry name" value="ADENYLATE CYCLASE, TERMINAL-DIFFERENTIATION SPECIFIC-RELATED"/>
    <property type="match status" value="1"/>
</dbReference>
<dbReference type="GO" id="GO:0006171">
    <property type="term" value="P:cAMP biosynthetic process"/>
    <property type="evidence" value="ECO:0007669"/>
    <property type="project" value="TreeGrafter"/>
</dbReference>
<name>A0A2H0R578_9BACT</name>
<feature type="transmembrane region" description="Helical" evidence="7">
    <location>
        <begin position="289"/>
        <end position="311"/>
    </location>
</feature>
<keyword evidence="3" id="KW-1003">Cell membrane</keyword>
<dbReference type="CDD" id="cd07302">
    <property type="entry name" value="CHD"/>
    <property type="match status" value="1"/>
</dbReference>
<evidence type="ECO:0000256" key="7">
    <source>
        <dbReference type="SAM" id="Phobius"/>
    </source>
</evidence>
<proteinExistence type="inferred from homology"/>
<evidence type="ECO:0000256" key="3">
    <source>
        <dbReference type="ARBA" id="ARBA00022475"/>
    </source>
</evidence>
<keyword evidence="4 7" id="KW-0812">Transmembrane</keyword>
<feature type="domain" description="Guanylate cyclase" evidence="8">
    <location>
        <begin position="379"/>
        <end position="512"/>
    </location>
</feature>
<dbReference type="PANTHER" id="PTHR43081:SF1">
    <property type="entry name" value="ADENYLATE CYCLASE, TERMINAL-DIFFERENTIATION SPECIFIC"/>
    <property type="match status" value="1"/>
</dbReference>
<evidence type="ECO:0000313" key="10">
    <source>
        <dbReference type="Proteomes" id="UP000230208"/>
    </source>
</evidence>
<dbReference type="SMART" id="SM00044">
    <property type="entry name" value="CYCc"/>
    <property type="match status" value="1"/>
</dbReference>
<evidence type="ECO:0000256" key="6">
    <source>
        <dbReference type="ARBA" id="ARBA00023136"/>
    </source>
</evidence>
<evidence type="ECO:0000256" key="1">
    <source>
        <dbReference type="ARBA" id="ARBA00004196"/>
    </source>
</evidence>
<dbReference type="GO" id="GO:0004016">
    <property type="term" value="F:adenylate cyclase activity"/>
    <property type="evidence" value="ECO:0007669"/>
    <property type="project" value="UniProtKB-ARBA"/>
</dbReference>
<protein>
    <recommendedName>
        <fullName evidence="8">Guanylate cyclase domain-containing protein</fullName>
    </recommendedName>
</protein>
<comment type="caution">
    <text evidence="9">The sequence shown here is derived from an EMBL/GenBank/DDBJ whole genome shotgun (WGS) entry which is preliminary data.</text>
</comment>
<dbReference type="SUPFAM" id="SSF55073">
    <property type="entry name" value="Nucleotide cyclase"/>
    <property type="match status" value="1"/>
</dbReference>
<dbReference type="InterPro" id="IPR050697">
    <property type="entry name" value="Adenylyl/Guanylyl_Cyclase_3/4"/>
</dbReference>
<dbReference type="FunFam" id="3.30.70.1230:FF:000016">
    <property type="entry name" value="Adenylate/guanylate cyclase domain-containing protein"/>
    <property type="match status" value="1"/>
</dbReference>
<dbReference type="Gene3D" id="3.30.70.1230">
    <property type="entry name" value="Nucleotide cyclase"/>
    <property type="match status" value="1"/>
</dbReference>
<evidence type="ECO:0000256" key="2">
    <source>
        <dbReference type="ARBA" id="ARBA00005381"/>
    </source>
</evidence>
<feature type="transmembrane region" description="Helical" evidence="7">
    <location>
        <begin position="317"/>
        <end position="337"/>
    </location>
</feature>
<dbReference type="InterPro" id="IPR029787">
    <property type="entry name" value="Nucleotide_cyclase"/>
</dbReference>
<dbReference type="GO" id="GO:0035556">
    <property type="term" value="P:intracellular signal transduction"/>
    <property type="evidence" value="ECO:0007669"/>
    <property type="project" value="InterPro"/>
</dbReference>